<feature type="transmembrane region" description="Helical" evidence="1">
    <location>
        <begin position="275"/>
        <end position="293"/>
    </location>
</feature>
<feature type="transmembrane region" description="Helical" evidence="1">
    <location>
        <begin position="314"/>
        <end position="333"/>
    </location>
</feature>
<dbReference type="EMBL" id="JAATEP010000008">
    <property type="protein sequence ID" value="NJP90539.1"/>
    <property type="molecule type" value="Genomic_DNA"/>
</dbReference>
<dbReference type="PANTHER" id="PTHR30590">
    <property type="entry name" value="INNER MEMBRANE PROTEIN"/>
    <property type="match status" value="1"/>
</dbReference>
<keyword evidence="1" id="KW-0472">Membrane</keyword>
<keyword evidence="4" id="KW-1185">Reference proteome</keyword>
<keyword evidence="1" id="KW-0812">Transmembrane</keyword>
<dbReference type="Proteomes" id="UP000696294">
    <property type="component" value="Unassembled WGS sequence"/>
</dbReference>
<gene>
    <name evidence="3" type="ORF">HCN51_13930</name>
</gene>
<organism evidence="3 4">
    <name type="scientific">Nonomuraea composti</name>
    <dbReference type="NCBI Taxonomy" id="2720023"/>
    <lineage>
        <taxon>Bacteria</taxon>
        <taxon>Bacillati</taxon>
        <taxon>Actinomycetota</taxon>
        <taxon>Actinomycetes</taxon>
        <taxon>Streptosporangiales</taxon>
        <taxon>Streptosporangiaceae</taxon>
        <taxon>Nonomuraea</taxon>
    </lineage>
</organism>
<evidence type="ECO:0000313" key="4">
    <source>
        <dbReference type="Proteomes" id="UP000696294"/>
    </source>
</evidence>
<accession>A0ABX1B2J8</accession>
<dbReference type="Pfam" id="PF04235">
    <property type="entry name" value="DUF418"/>
    <property type="match status" value="1"/>
</dbReference>
<comment type="caution">
    <text evidence="3">The sequence shown here is derived from an EMBL/GenBank/DDBJ whole genome shotgun (WGS) entry which is preliminary data.</text>
</comment>
<feature type="transmembrane region" description="Helical" evidence="1">
    <location>
        <begin position="235"/>
        <end position="255"/>
    </location>
</feature>
<dbReference type="RefSeq" id="WP_168010067.1">
    <property type="nucleotide sequence ID" value="NZ_JAATEP010000008.1"/>
</dbReference>
<name>A0ABX1B2J8_9ACTN</name>
<evidence type="ECO:0000256" key="1">
    <source>
        <dbReference type="SAM" id="Phobius"/>
    </source>
</evidence>
<sequence>MTTTTVAPGPPRATEERALAPDLARGAMLLAIALAHAPLYVTDVRRGPEALNTITDLFCFLFVNNHARPMFAFLFGYALVQLLGRSGADEVGGRRLLRRRGRWLVALGLAHVVLLVPLDILAVYGLASVVLAGLPRRGDRALLWTAGLTLVPATAVAGAGLWFPMSQGLPTYTAGSVAVAGEGFWALLADRLTAWPFGLVAGGLVVVPAIVLGMWAARRRYLEEPARHRRLLLRAAVATTAVSVAGSLPAALVQTGMWAEPSPAALSAAALVQPLTGYAGGIGLAALVALVAIRAQRRRSRLTTMVEALGRRSMTMYLFQSVAFVAVFSPYGLGLQDHLGLAGAALVAAMTWLVSLRLADLMRRVGHRGPAEILLRRLAYRS</sequence>
<dbReference type="InterPro" id="IPR007349">
    <property type="entry name" value="DUF418"/>
</dbReference>
<feature type="transmembrane region" description="Helical" evidence="1">
    <location>
        <begin position="103"/>
        <end position="129"/>
    </location>
</feature>
<protein>
    <submittedName>
        <fullName evidence="3">DUF418 domain-containing protein</fullName>
    </submittedName>
</protein>
<feature type="domain" description="DUF418" evidence="2">
    <location>
        <begin position="216"/>
        <end position="381"/>
    </location>
</feature>
<feature type="transmembrane region" description="Helical" evidence="1">
    <location>
        <begin position="169"/>
        <end position="188"/>
    </location>
</feature>
<feature type="transmembrane region" description="Helical" evidence="1">
    <location>
        <begin position="194"/>
        <end position="215"/>
    </location>
</feature>
<evidence type="ECO:0000313" key="3">
    <source>
        <dbReference type="EMBL" id="NJP90539.1"/>
    </source>
</evidence>
<proteinExistence type="predicted"/>
<dbReference type="InterPro" id="IPR052529">
    <property type="entry name" value="Bact_Transport_Assoc"/>
</dbReference>
<evidence type="ECO:0000259" key="2">
    <source>
        <dbReference type="Pfam" id="PF04235"/>
    </source>
</evidence>
<reference evidence="3 4" key="1">
    <citation type="submission" date="2020-03" db="EMBL/GenBank/DDBJ databases">
        <title>WGS of actinomycetes isolated from Thailand.</title>
        <authorList>
            <person name="Thawai C."/>
        </authorList>
    </citation>
    <scope>NUCLEOTIDE SEQUENCE [LARGE SCALE GENOMIC DNA]</scope>
    <source>
        <strain evidence="3 4">FMUSA5-5</strain>
    </source>
</reference>
<dbReference type="PANTHER" id="PTHR30590:SF2">
    <property type="entry name" value="INNER MEMBRANE PROTEIN"/>
    <property type="match status" value="1"/>
</dbReference>
<keyword evidence="1" id="KW-1133">Transmembrane helix</keyword>
<feature type="transmembrane region" description="Helical" evidence="1">
    <location>
        <begin position="141"/>
        <end position="162"/>
    </location>
</feature>
<feature type="transmembrane region" description="Helical" evidence="1">
    <location>
        <begin position="339"/>
        <end position="359"/>
    </location>
</feature>